<dbReference type="PANTHER" id="PTHR30292">
    <property type="entry name" value="UNCHARACTERIZED PROTEIN YBGL-RELATED"/>
    <property type="match status" value="1"/>
</dbReference>
<dbReference type="Pfam" id="PF03746">
    <property type="entry name" value="LamB_YcsF"/>
    <property type="match status" value="1"/>
</dbReference>
<dbReference type="Gene3D" id="3.20.20.370">
    <property type="entry name" value="Glycoside hydrolase/deacetylase"/>
    <property type="match status" value="1"/>
</dbReference>
<dbReference type="AlphaFoldDB" id="A0A1G7ZB26"/>
<dbReference type="SUPFAM" id="SSF88713">
    <property type="entry name" value="Glycoside hydrolase/deacetylase"/>
    <property type="match status" value="1"/>
</dbReference>
<sequence>MIDLNADLGEGVADDHAMLDIVTSASIACGGHAGDATTMRAAIRAAVARDVRIGAHPAFVDRENFGRKRLALPVHAIVSQVVQQVAALDAMTRDEGGAVAYLKLHGALANMAAEDEELAFAIFAATAEHWPHMAIMVLAGSAQERAAEALDLSIIPEAYADRAYTEDGLLAARSLPGSVIDDPEIVVARCLRLAERGEIETLDGTVITTSARSICVHGDTPGVVDLARAIKNALVGAGHMKG</sequence>
<name>A0A1G7ZB26_9HYPH</name>
<evidence type="ECO:0000313" key="2">
    <source>
        <dbReference type="Proteomes" id="UP000199495"/>
    </source>
</evidence>
<dbReference type="InterPro" id="IPR011330">
    <property type="entry name" value="Glyco_hydro/deAcase_b/a-brl"/>
</dbReference>
<dbReference type="InterPro" id="IPR005501">
    <property type="entry name" value="LamB/YcsF/PxpA-like"/>
</dbReference>
<gene>
    <name evidence="1" type="ORF">SAMN04487974_11845</name>
</gene>
<protein>
    <submittedName>
        <fullName evidence="1">UPF0271 protein</fullName>
    </submittedName>
</protein>
<keyword evidence="2" id="KW-1185">Reference proteome</keyword>
<evidence type="ECO:0000313" key="1">
    <source>
        <dbReference type="EMBL" id="SDH05310.1"/>
    </source>
</evidence>
<accession>A0A1G7ZB26</accession>
<dbReference type="PANTHER" id="PTHR30292:SF0">
    <property type="entry name" value="5-OXOPROLINASE SUBUNIT A"/>
    <property type="match status" value="1"/>
</dbReference>
<organism evidence="1 2">
    <name type="scientific">Pelagibacterium luteolum</name>
    <dbReference type="NCBI Taxonomy" id="440168"/>
    <lineage>
        <taxon>Bacteria</taxon>
        <taxon>Pseudomonadati</taxon>
        <taxon>Pseudomonadota</taxon>
        <taxon>Alphaproteobacteria</taxon>
        <taxon>Hyphomicrobiales</taxon>
        <taxon>Devosiaceae</taxon>
        <taxon>Pelagibacterium</taxon>
    </lineage>
</organism>
<dbReference type="NCBIfam" id="NF003814">
    <property type="entry name" value="PRK05406.1-3"/>
    <property type="match status" value="1"/>
</dbReference>
<dbReference type="OrthoDB" id="9773478at2"/>
<reference evidence="1 2" key="1">
    <citation type="submission" date="2016-10" db="EMBL/GenBank/DDBJ databases">
        <authorList>
            <person name="de Groot N.N."/>
        </authorList>
    </citation>
    <scope>NUCLEOTIDE SEQUENCE [LARGE SCALE GENOMIC DNA]</scope>
    <source>
        <strain evidence="1 2">CGMCC 1.10267</strain>
    </source>
</reference>
<proteinExistence type="predicted"/>
<dbReference type="CDD" id="cd10787">
    <property type="entry name" value="LamB_YcsF_like"/>
    <property type="match status" value="1"/>
</dbReference>
<dbReference type="GO" id="GO:0005975">
    <property type="term" value="P:carbohydrate metabolic process"/>
    <property type="evidence" value="ECO:0007669"/>
    <property type="project" value="InterPro"/>
</dbReference>
<dbReference type="RefSeq" id="WP_090598619.1">
    <property type="nucleotide sequence ID" value="NZ_FNCS01000018.1"/>
</dbReference>
<dbReference type="Proteomes" id="UP000199495">
    <property type="component" value="Unassembled WGS sequence"/>
</dbReference>
<dbReference type="STRING" id="440168.SAMN04487974_11845"/>
<dbReference type="EMBL" id="FNCS01000018">
    <property type="protein sequence ID" value="SDH05310.1"/>
    <property type="molecule type" value="Genomic_DNA"/>
</dbReference>